<dbReference type="AlphaFoldDB" id="A0A5N5TZI4"/>
<dbReference type="GeneID" id="93810842"/>
<organism evidence="1 2">
    <name type="scientific">Shewanella algae</name>
    <dbReference type="NCBI Taxonomy" id="38313"/>
    <lineage>
        <taxon>Bacteria</taxon>
        <taxon>Pseudomonadati</taxon>
        <taxon>Pseudomonadota</taxon>
        <taxon>Gammaproteobacteria</taxon>
        <taxon>Alteromonadales</taxon>
        <taxon>Shewanellaceae</taxon>
        <taxon>Shewanella</taxon>
    </lineage>
</organism>
<dbReference type="Proteomes" id="UP000825078">
    <property type="component" value="Chromosome"/>
</dbReference>
<gene>
    <name evidence="1" type="ORF">TUM17379_37030</name>
</gene>
<accession>A0A5N5TZI4</accession>
<evidence type="ECO:0000313" key="2">
    <source>
        <dbReference type="Proteomes" id="UP000825078"/>
    </source>
</evidence>
<sequence length="127" mass="13934">MKVEQRSRKAREVHAETLIKISTNLLTAFGVTILILPLSGLAGIAIKSGDTAELWDLFLKLFGSWYGVVVIALELLIGYIVLSFRDRALDVYDELYPDACASEVVKETITTPDINPPKTTPKAGEQA</sequence>
<dbReference type="RefSeq" id="WP_025010208.1">
    <property type="nucleotide sequence ID" value="NZ_AP024610.1"/>
</dbReference>
<protein>
    <submittedName>
        <fullName evidence="1">Uncharacterized protein</fullName>
    </submittedName>
</protein>
<name>A0A5N5TZI4_9GAMM</name>
<dbReference type="EMBL" id="AP024613">
    <property type="protein sequence ID" value="BCV46685.1"/>
    <property type="molecule type" value="Genomic_DNA"/>
</dbReference>
<reference evidence="1" key="1">
    <citation type="submission" date="2021-05" db="EMBL/GenBank/DDBJ databases">
        <title>Molecular characterization for Shewanella algae harboring chromosomal blaOXA-55-like strains isolated from clinical and environment sample.</title>
        <authorList>
            <person name="Ohama Y."/>
            <person name="Aoki K."/>
            <person name="Harada S."/>
            <person name="Moriya K."/>
            <person name="Ishii Y."/>
            <person name="Tateda K."/>
        </authorList>
    </citation>
    <scope>NUCLEOTIDE SEQUENCE</scope>
    <source>
        <strain evidence="1">TUM17379</strain>
    </source>
</reference>
<proteinExistence type="predicted"/>
<evidence type="ECO:0000313" key="1">
    <source>
        <dbReference type="EMBL" id="BCV46685.1"/>
    </source>
</evidence>